<feature type="compositionally biased region" description="Basic and acidic residues" evidence="6">
    <location>
        <begin position="717"/>
        <end position="749"/>
    </location>
</feature>
<evidence type="ECO:0000256" key="2">
    <source>
        <dbReference type="ARBA" id="ARBA00009126"/>
    </source>
</evidence>
<feature type="compositionally biased region" description="Polar residues" evidence="6">
    <location>
        <begin position="836"/>
        <end position="845"/>
    </location>
</feature>
<feature type="compositionally biased region" description="Polar residues" evidence="6">
    <location>
        <begin position="529"/>
        <end position="544"/>
    </location>
</feature>
<dbReference type="PROSITE" id="PS50235">
    <property type="entry name" value="USP_3"/>
    <property type="match status" value="1"/>
</dbReference>
<evidence type="ECO:0000256" key="4">
    <source>
        <dbReference type="ARBA" id="ARBA00022786"/>
    </source>
</evidence>
<feature type="compositionally biased region" description="Basic and acidic residues" evidence="6">
    <location>
        <begin position="581"/>
        <end position="602"/>
    </location>
</feature>
<feature type="domain" description="USP" evidence="7">
    <location>
        <begin position="207"/>
        <end position="528"/>
    </location>
</feature>
<keyword evidence="9" id="KW-1185">Reference proteome</keyword>
<keyword evidence="3" id="KW-0597">Phosphoprotein</keyword>
<protein>
    <submittedName>
        <fullName evidence="8">Putative inactive ubiquitin carboxyl-terminal hydrolase 53-like</fullName>
    </submittedName>
</protein>
<evidence type="ECO:0000256" key="5">
    <source>
        <dbReference type="ARBA" id="ARBA00022801"/>
    </source>
</evidence>
<organism evidence="8 9">
    <name type="scientific">Scophthalmus maximus</name>
    <name type="common">Turbot</name>
    <name type="synonym">Psetta maxima</name>
    <dbReference type="NCBI Taxonomy" id="52904"/>
    <lineage>
        <taxon>Eukaryota</taxon>
        <taxon>Metazoa</taxon>
        <taxon>Chordata</taxon>
        <taxon>Craniata</taxon>
        <taxon>Vertebrata</taxon>
        <taxon>Euteleostomi</taxon>
        <taxon>Actinopterygii</taxon>
        <taxon>Neopterygii</taxon>
        <taxon>Teleostei</taxon>
        <taxon>Neoteleostei</taxon>
        <taxon>Acanthomorphata</taxon>
        <taxon>Carangaria</taxon>
        <taxon>Pleuronectiformes</taxon>
        <taxon>Pleuronectoidei</taxon>
        <taxon>Scophthalmidae</taxon>
        <taxon>Scophthalmus</taxon>
    </lineage>
</organism>
<sequence length="1189" mass="132338">MPAGERKKCAAAICREVHGANADIMDLGKKLSTPQDIMLEELSLLSNRGSRLFKMRQRRSDKYTYESIQNEANAQLNNDLLAENTHTVEIKVDAPGHGNTGTAENSVSDVTAEKLNATATHKCYHSPWEEAILSDPDLAETLKLRMPGLDPRPELADFKSFNRKSPSSSGGVAGSNSMAWVKMFKKPGGGLKKSYQPGSMLSLALTKGLLNEPGQNSCFLNSAVQVLWQLDIFRRSLRQLSGHFCLGDACIFCALKSIFSQFQQSRERVLPSDSLRNALAETFKDEQRFQLGLMDDAAECFENILERIHLHIVSDTATDACSSKSCITHQKFAMMLYEQFVCRCCGASSDPHPFTEFVHYVSTTSLCQQVDRMLGKNERLRSDMFGELLQAANNTGDLRSCPSDCGQSIKIRRVLMNCPEIVTIGFVWDAEQSDLTDDVIRSLGPRLNLCGLFNRVTDENAKRSELHLVGMICFSSKHYSAFAYHTKSSKWMFFDDATVKEIGSKWKDVASKCIKGHFQPLLLFYTNPEGSPVSSEDAPRQTTMCPRFKGQVNGDATGKHPVGSPKKFQEPFMENLQRPGETSRKDRGHRRTDPSQHKEMAHARSSSPPENGLRPSADHKLKSYQRTEKSSNHSSRGSQEPRGQSMGTQGGGHGQRNNTSPSRYDQESCQEQWEKGGSGGGRNKSKSTWRPIREVLNVDTVLSELEQRRQQQQQQDSPRRSKPSQDRVHAEQSRDRDREFVRTREDRKQKCLMTIYEDEQRHETESHSSVESESRASQQRGGRLKGGPKTLLRSDTWTIQRTESGYESSDRLSSGSTNPDSPGVDGFAVKDPRSTPEAQLQSQLHQKGGDAKSCGMPSPSHNGKHQPKPQGKSHDQVSHPHLKSSPGSRRKSKYTSSTSRKVVCSERDSTGCESRQSDQQELTNCREGSAPRHFTKTSSSEWNSSDDLALSEPDDRESTYRSSNSEAVASDPPCPLITLPYQPPCSVTAEPLQLNHQRQLSATGSPHLRPAQRAPPHQGETSHTAFRPRVLQEPLPSSPRLSPAAYVSPHRKPDMSGLRTFSDASSRSGSDPERSTPSSCESEERLTGCRVEQAASAQEVSLTTYFNVDNCMTETYRLKYHNQRPLVLSATVPRTVAAAERRDAGHTLPADTHSQDVPKIRPETSHNSNKPTAKWNPVTAKGLDERGFL</sequence>
<feature type="compositionally biased region" description="Polar residues" evidence="6">
    <location>
        <begin position="656"/>
        <end position="671"/>
    </location>
</feature>
<evidence type="ECO:0000256" key="3">
    <source>
        <dbReference type="ARBA" id="ARBA00022553"/>
    </source>
</evidence>
<feature type="region of interest" description="Disordered" evidence="6">
    <location>
        <begin position="1141"/>
        <end position="1189"/>
    </location>
</feature>
<dbReference type="InterPro" id="IPR038765">
    <property type="entry name" value="Papain-like_cys_pep_sf"/>
</dbReference>
<feature type="compositionally biased region" description="Low complexity" evidence="6">
    <location>
        <begin position="1034"/>
        <end position="1043"/>
    </location>
</feature>
<dbReference type="Pfam" id="PF00443">
    <property type="entry name" value="UCH"/>
    <property type="match status" value="1"/>
</dbReference>
<dbReference type="Pfam" id="PF05556">
    <property type="entry name" value="Calsarcin"/>
    <property type="match status" value="1"/>
</dbReference>
<evidence type="ECO:0000259" key="7">
    <source>
        <dbReference type="PROSITE" id="PS50235"/>
    </source>
</evidence>
<dbReference type="PANTHER" id="PTHR22975">
    <property type="entry name" value="UBIQUITIN SPECIFIC PROTEINASE"/>
    <property type="match status" value="1"/>
</dbReference>
<dbReference type="GO" id="GO:0005911">
    <property type="term" value="C:cell-cell junction"/>
    <property type="evidence" value="ECO:0007669"/>
    <property type="project" value="TreeGrafter"/>
</dbReference>
<feature type="compositionally biased region" description="Basic and acidic residues" evidence="6">
    <location>
        <begin position="758"/>
        <end position="774"/>
    </location>
</feature>
<feature type="compositionally biased region" description="Polar residues" evidence="6">
    <location>
        <begin position="936"/>
        <end position="946"/>
    </location>
</feature>
<dbReference type="Gene3D" id="3.90.70.10">
    <property type="entry name" value="Cysteine proteinases"/>
    <property type="match status" value="1"/>
</dbReference>
<dbReference type="SUPFAM" id="SSF54001">
    <property type="entry name" value="Cysteine proteinases"/>
    <property type="match status" value="1"/>
</dbReference>
<feature type="compositionally biased region" description="Basic and acidic residues" evidence="6">
    <location>
        <begin position="1153"/>
        <end position="1164"/>
    </location>
</feature>
<dbReference type="InterPro" id="IPR052398">
    <property type="entry name" value="Ubiquitin_hydrolase_53/54"/>
</dbReference>
<proteinExistence type="inferred from homology"/>
<dbReference type="InterPro" id="IPR001394">
    <property type="entry name" value="Peptidase_C19_UCH"/>
</dbReference>
<feature type="compositionally biased region" description="Polar residues" evidence="6">
    <location>
        <begin position="1062"/>
        <end position="1080"/>
    </location>
</feature>
<dbReference type="GO" id="GO:0004843">
    <property type="term" value="F:cysteine-type deubiquitinase activity"/>
    <property type="evidence" value="ECO:0007669"/>
    <property type="project" value="InterPro"/>
</dbReference>
<feature type="region of interest" description="Disordered" evidence="6">
    <location>
        <begin position="529"/>
        <end position="987"/>
    </location>
</feature>
<keyword evidence="4" id="KW-0833">Ubl conjugation pathway</keyword>
<feature type="compositionally biased region" description="Polar residues" evidence="6">
    <location>
        <begin position="632"/>
        <end position="642"/>
    </location>
</feature>
<evidence type="ECO:0000256" key="1">
    <source>
        <dbReference type="ARBA" id="ARBA00009085"/>
    </source>
</evidence>
<dbReference type="GO" id="GO:0030018">
    <property type="term" value="C:Z disc"/>
    <property type="evidence" value="ECO:0007669"/>
    <property type="project" value="InterPro"/>
</dbReference>
<feature type="region of interest" description="Disordered" evidence="6">
    <location>
        <begin position="999"/>
        <end position="1085"/>
    </location>
</feature>
<accession>A0A2U9BNJ4</accession>
<dbReference type="CDD" id="cd02257">
    <property type="entry name" value="Peptidase_C19"/>
    <property type="match status" value="1"/>
</dbReference>
<feature type="compositionally biased region" description="Basic and acidic residues" evidence="6">
    <location>
        <begin position="616"/>
        <end position="631"/>
    </location>
</feature>
<dbReference type="FunFam" id="3.90.70.10:FF:000041">
    <property type="entry name" value="Inactive ubiquitin carboxyl-terminal hydrolase 53"/>
    <property type="match status" value="1"/>
</dbReference>
<evidence type="ECO:0000256" key="6">
    <source>
        <dbReference type="SAM" id="MobiDB-lite"/>
    </source>
</evidence>
<evidence type="ECO:0000313" key="9">
    <source>
        <dbReference type="Proteomes" id="UP000246464"/>
    </source>
</evidence>
<dbReference type="GO" id="GO:0007605">
    <property type="term" value="P:sensory perception of sound"/>
    <property type="evidence" value="ECO:0007669"/>
    <property type="project" value="TreeGrafter"/>
</dbReference>
<feature type="compositionally biased region" description="Polar residues" evidence="6">
    <location>
        <begin position="793"/>
        <end position="820"/>
    </location>
</feature>
<comment type="similarity">
    <text evidence="2">Belongs to the myozenin family.</text>
</comment>
<keyword evidence="5 8" id="KW-0378">Hydrolase</keyword>
<name>A0A2U9BNJ4_SCOMX</name>
<feature type="compositionally biased region" description="Basic and acidic residues" evidence="6">
    <location>
        <begin position="903"/>
        <end position="918"/>
    </location>
</feature>
<comment type="similarity">
    <text evidence="1">Belongs to the peptidase C19 family.</text>
</comment>
<dbReference type="EMBL" id="CP026250">
    <property type="protein sequence ID" value="AWP05541.1"/>
    <property type="molecule type" value="Genomic_DNA"/>
</dbReference>
<feature type="compositionally biased region" description="Polar residues" evidence="6">
    <location>
        <begin position="163"/>
        <end position="174"/>
    </location>
</feature>
<dbReference type="GO" id="GO:0010996">
    <property type="term" value="P:response to auditory stimulus"/>
    <property type="evidence" value="ECO:0007669"/>
    <property type="project" value="TreeGrafter"/>
</dbReference>
<dbReference type="PANTHER" id="PTHR22975:SF38">
    <property type="entry name" value="INACTIVE UBIQUITIN CARBOXYL-TERMINAL HYDROLASE 53 ISOFORM X1"/>
    <property type="match status" value="1"/>
</dbReference>
<feature type="region of interest" description="Disordered" evidence="6">
    <location>
        <begin position="155"/>
        <end position="174"/>
    </location>
</feature>
<gene>
    <name evidence="8" type="ORF">SMAX5B_011325</name>
</gene>
<dbReference type="AlphaFoldDB" id="A0A2U9BNJ4"/>
<dbReference type="InterPro" id="IPR028889">
    <property type="entry name" value="USP"/>
</dbReference>
<reference evidence="8 9" key="1">
    <citation type="submission" date="2017-12" db="EMBL/GenBank/DDBJ databases">
        <title>Integrating genomic resources of turbot (Scophthalmus maximus) in depth evaluation of genetic and physical mapping variation across individuals.</title>
        <authorList>
            <person name="Martinez P."/>
        </authorList>
    </citation>
    <scope>NUCLEOTIDE SEQUENCE [LARGE SCALE GENOMIC DNA]</scope>
</reference>
<dbReference type="InterPro" id="IPR008438">
    <property type="entry name" value="MYOZ"/>
</dbReference>
<dbReference type="Proteomes" id="UP000246464">
    <property type="component" value="Chromosome 8"/>
</dbReference>
<dbReference type="GO" id="GO:0016579">
    <property type="term" value="P:protein deubiquitination"/>
    <property type="evidence" value="ECO:0007669"/>
    <property type="project" value="InterPro"/>
</dbReference>
<evidence type="ECO:0000313" key="8">
    <source>
        <dbReference type="EMBL" id="AWP05541.1"/>
    </source>
</evidence>